<evidence type="ECO:0000313" key="3">
    <source>
        <dbReference type="Proteomes" id="UP001497516"/>
    </source>
</evidence>
<name>A0AAV2DSJ2_9ROSI</name>
<organism evidence="2 3">
    <name type="scientific">Linum trigynum</name>
    <dbReference type="NCBI Taxonomy" id="586398"/>
    <lineage>
        <taxon>Eukaryota</taxon>
        <taxon>Viridiplantae</taxon>
        <taxon>Streptophyta</taxon>
        <taxon>Embryophyta</taxon>
        <taxon>Tracheophyta</taxon>
        <taxon>Spermatophyta</taxon>
        <taxon>Magnoliopsida</taxon>
        <taxon>eudicotyledons</taxon>
        <taxon>Gunneridae</taxon>
        <taxon>Pentapetalae</taxon>
        <taxon>rosids</taxon>
        <taxon>fabids</taxon>
        <taxon>Malpighiales</taxon>
        <taxon>Linaceae</taxon>
        <taxon>Linum</taxon>
    </lineage>
</organism>
<reference evidence="2 3" key="1">
    <citation type="submission" date="2024-04" db="EMBL/GenBank/DDBJ databases">
        <authorList>
            <person name="Fracassetti M."/>
        </authorList>
    </citation>
    <scope>NUCLEOTIDE SEQUENCE [LARGE SCALE GENOMIC DNA]</scope>
</reference>
<dbReference type="EMBL" id="OZ034816">
    <property type="protein sequence ID" value="CAL1376468.1"/>
    <property type="molecule type" value="Genomic_DNA"/>
</dbReference>
<sequence>MQQICTIPATIRWRPSARRRPPFTTPRGAVSSSIASPHMPASTEHKSVLATTAEATGFSSQLHRRL</sequence>
<keyword evidence="3" id="KW-1185">Reference proteome</keyword>
<accession>A0AAV2DSJ2</accession>
<evidence type="ECO:0000313" key="2">
    <source>
        <dbReference type="EMBL" id="CAL1376468.1"/>
    </source>
</evidence>
<gene>
    <name evidence="2" type="ORF">LTRI10_LOCUS18196</name>
</gene>
<dbReference type="AlphaFoldDB" id="A0AAV2DSJ2"/>
<proteinExistence type="predicted"/>
<protein>
    <submittedName>
        <fullName evidence="2">Uncharacterized protein</fullName>
    </submittedName>
</protein>
<feature type="region of interest" description="Disordered" evidence="1">
    <location>
        <begin position="16"/>
        <end position="46"/>
    </location>
</feature>
<dbReference type="Proteomes" id="UP001497516">
    <property type="component" value="Chromosome 3"/>
</dbReference>
<evidence type="ECO:0000256" key="1">
    <source>
        <dbReference type="SAM" id="MobiDB-lite"/>
    </source>
</evidence>